<feature type="region of interest" description="Disordered" evidence="1">
    <location>
        <begin position="91"/>
        <end position="131"/>
    </location>
</feature>
<accession>A0A8R1US52</accession>
<feature type="region of interest" description="Disordered" evidence="1">
    <location>
        <begin position="1"/>
        <end position="20"/>
    </location>
</feature>
<dbReference type="EnsemblMetazoa" id="PPA37613.1">
    <property type="protein sequence ID" value="PPA37613.1"/>
    <property type="gene ID" value="WBGene00275982"/>
</dbReference>
<gene>
    <name evidence="2" type="primary">WBGene00275982</name>
</gene>
<feature type="compositionally biased region" description="Polar residues" evidence="1">
    <location>
        <begin position="91"/>
        <end position="121"/>
    </location>
</feature>
<accession>A0A2A6BA30</accession>
<reference evidence="3" key="1">
    <citation type="journal article" date="2008" name="Nat. Genet.">
        <title>The Pristionchus pacificus genome provides a unique perspective on nematode lifestyle and parasitism.</title>
        <authorList>
            <person name="Dieterich C."/>
            <person name="Clifton S.W."/>
            <person name="Schuster L.N."/>
            <person name="Chinwalla A."/>
            <person name="Delehaunty K."/>
            <person name="Dinkelacker I."/>
            <person name="Fulton L."/>
            <person name="Fulton R."/>
            <person name="Godfrey J."/>
            <person name="Minx P."/>
            <person name="Mitreva M."/>
            <person name="Roeseler W."/>
            <person name="Tian H."/>
            <person name="Witte H."/>
            <person name="Yang S.P."/>
            <person name="Wilson R.K."/>
            <person name="Sommer R.J."/>
        </authorList>
    </citation>
    <scope>NUCLEOTIDE SEQUENCE [LARGE SCALE GENOMIC DNA]</scope>
    <source>
        <strain evidence="3">PS312</strain>
    </source>
</reference>
<dbReference type="AlphaFoldDB" id="A0A2A6BA30"/>
<protein>
    <submittedName>
        <fullName evidence="2">Uncharacterized protein</fullName>
    </submittedName>
</protein>
<dbReference type="Proteomes" id="UP000005239">
    <property type="component" value="Unassembled WGS sequence"/>
</dbReference>
<organism evidence="2 3">
    <name type="scientific">Pristionchus pacificus</name>
    <name type="common">Parasitic nematode worm</name>
    <dbReference type="NCBI Taxonomy" id="54126"/>
    <lineage>
        <taxon>Eukaryota</taxon>
        <taxon>Metazoa</taxon>
        <taxon>Ecdysozoa</taxon>
        <taxon>Nematoda</taxon>
        <taxon>Chromadorea</taxon>
        <taxon>Rhabditida</taxon>
        <taxon>Rhabditina</taxon>
        <taxon>Diplogasteromorpha</taxon>
        <taxon>Diplogasteroidea</taxon>
        <taxon>Neodiplogasteridae</taxon>
        <taxon>Pristionchus</taxon>
    </lineage>
</organism>
<name>A0A2A6BA30_PRIPA</name>
<reference evidence="2" key="2">
    <citation type="submission" date="2022-06" db="UniProtKB">
        <authorList>
            <consortium name="EnsemblMetazoa"/>
        </authorList>
    </citation>
    <scope>IDENTIFICATION</scope>
    <source>
        <strain evidence="2">PS312</strain>
    </source>
</reference>
<sequence length="180" mass="20292">MNKCNANRFQCHSPMPSQNGLTLSQIASEQKSSSQLTEVEQISQHKWYDRKRSECQSNDSEARLQSGPGWSHRCIIQDTMHVRCERVSFAEDQNSGRSEVQNSAQSDMSSTEFTSAQTAASPSLPHSHLHKENSDVHNLLSIAMGAMNPAKRIKFSNDLLAFLTESCEKYREVVPDEFKD</sequence>
<evidence type="ECO:0000256" key="1">
    <source>
        <dbReference type="SAM" id="MobiDB-lite"/>
    </source>
</evidence>
<evidence type="ECO:0000313" key="2">
    <source>
        <dbReference type="EnsemblMetazoa" id="PPA37613.1"/>
    </source>
</evidence>
<feature type="region of interest" description="Disordered" evidence="1">
    <location>
        <begin position="49"/>
        <end position="68"/>
    </location>
</feature>
<proteinExistence type="predicted"/>
<keyword evidence="3" id="KW-1185">Reference proteome</keyword>
<evidence type="ECO:0000313" key="3">
    <source>
        <dbReference type="Proteomes" id="UP000005239"/>
    </source>
</evidence>